<feature type="transmembrane region" description="Helical" evidence="1">
    <location>
        <begin position="21"/>
        <end position="43"/>
    </location>
</feature>
<keyword evidence="1" id="KW-1133">Transmembrane helix</keyword>
<dbReference type="Proteomes" id="UP000654345">
    <property type="component" value="Unassembled WGS sequence"/>
</dbReference>
<feature type="transmembrane region" description="Helical" evidence="1">
    <location>
        <begin position="219"/>
        <end position="242"/>
    </location>
</feature>
<evidence type="ECO:0000256" key="1">
    <source>
        <dbReference type="SAM" id="Phobius"/>
    </source>
</evidence>
<reference evidence="2 3" key="1">
    <citation type="journal article" date="2021" name="Int. J. Syst. Evol. Microbiol.">
        <title>Reticulibacter mediterranei gen. nov., sp. nov., within the new family Reticulibacteraceae fam. nov., and Ktedonospora formicarum gen. nov., sp. nov., Ktedonobacter robiniae sp. nov., Dictyobacter formicarum sp. nov. and Dictyobacter arantiisoli sp. nov., belonging to the class Ktedonobacteria.</title>
        <authorList>
            <person name="Yabe S."/>
            <person name="Zheng Y."/>
            <person name="Wang C.M."/>
            <person name="Sakai Y."/>
            <person name="Abe K."/>
            <person name="Yokota A."/>
            <person name="Donadio S."/>
            <person name="Cavaletti L."/>
            <person name="Monciardini P."/>
        </authorList>
    </citation>
    <scope>NUCLEOTIDE SEQUENCE [LARGE SCALE GENOMIC DNA]</scope>
    <source>
        <strain evidence="2 3">SOSP1-30</strain>
    </source>
</reference>
<protein>
    <recommendedName>
        <fullName evidence="4">TraG N-terminal Proteobacteria domain-containing protein</fullName>
    </recommendedName>
</protein>
<name>A0ABQ3UX25_9CHLR</name>
<accession>A0ABQ3UX25</accession>
<gene>
    <name evidence="2" type="ORF">KSB_56940</name>
</gene>
<dbReference type="EMBL" id="BNJG01000002">
    <property type="protein sequence ID" value="GHO57219.1"/>
    <property type="molecule type" value="Genomic_DNA"/>
</dbReference>
<organism evidence="2 3">
    <name type="scientific">Ktedonobacter robiniae</name>
    <dbReference type="NCBI Taxonomy" id="2778365"/>
    <lineage>
        <taxon>Bacteria</taxon>
        <taxon>Bacillati</taxon>
        <taxon>Chloroflexota</taxon>
        <taxon>Ktedonobacteria</taxon>
        <taxon>Ktedonobacterales</taxon>
        <taxon>Ktedonobacteraceae</taxon>
        <taxon>Ktedonobacter</taxon>
    </lineage>
</organism>
<evidence type="ECO:0008006" key="4">
    <source>
        <dbReference type="Google" id="ProtNLM"/>
    </source>
</evidence>
<feature type="transmembrane region" description="Helical" evidence="1">
    <location>
        <begin position="179"/>
        <end position="207"/>
    </location>
</feature>
<keyword evidence="3" id="KW-1185">Reference proteome</keyword>
<keyword evidence="1" id="KW-0812">Transmembrane</keyword>
<evidence type="ECO:0000313" key="3">
    <source>
        <dbReference type="Proteomes" id="UP000654345"/>
    </source>
</evidence>
<comment type="caution">
    <text evidence="2">The sequence shown here is derived from an EMBL/GenBank/DDBJ whole genome shotgun (WGS) entry which is preliminary data.</text>
</comment>
<feature type="transmembrane region" description="Helical" evidence="1">
    <location>
        <begin position="513"/>
        <end position="545"/>
    </location>
</feature>
<keyword evidence="1" id="KW-0472">Membrane</keyword>
<proteinExistence type="predicted"/>
<evidence type="ECO:0000313" key="2">
    <source>
        <dbReference type="EMBL" id="GHO57219.1"/>
    </source>
</evidence>
<feature type="transmembrane region" description="Helical" evidence="1">
    <location>
        <begin position="565"/>
        <end position="588"/>
    </location>
</feature>
<sequence length="673" mass="74400">MLMNIKRLLLPGTKSQRRRRWWHFLDLIIALVVVNMILGFLVFSSHSASLPTAAPLQGKQVPLVGLATLAAPFEHLLSLSDTPTDPCGGIQDATQYTQCVQNIVDHCKNDPTAQPCTDLAQACKQSVQQLQQCLDNIKGRGTYTPQNSDPKIQNPIAKGSLLFFFTPYEVSIANPQINLLWGSILAIVDILLVLTLMLNGLYVLMAGTTFRYSQAIENLPGVLLAIIAAHVSLAFILAMLTLGNSLTLGIYNFTQNSSILQRSPSGFKNGGKTQDLYLHVLFPTYNERMSSSFNKDPNLTPQEAAKQWGTPQTDQDMKQFKDLVCTWEWTNFDSNLRLQIFGPNGDYQNGGLYNLFKQRNDDLKKYDGSKVPDGVQTALDSILTGIDRDMQELSSGSDRLAWYNDAFVGTPSQESWDKQMDDAWNQYGQDIPQAEKNRLGDDRYGRGGEGVLRANIHKLLQGVPPHEGDMLEYSCQHDATGDSFQLVPDDLNFKDLFKNLQDLISGVSVFSKLMALMLLGMMIVRLFFINLYIVTAPLGIACWALPGKIGQSVTRLWLQGFLSTVLVQFLMVVALIAIQILLGNVLAFVGSDPNHPIGNLSNDTLSEIMRIACIWFVMRMPSLFGNAPMHIMSMAGEMMGQVAVTTVQGQIARAQMVMQAVTSAVGIVASFAR</sequence>